<feature type="compositionally biased region" description="Low complexity" evidence="1">
    <location>
        <begin position="12"/>
        <end position="25"/>
    </location>
</feature>
<dbReference type="PANTHER" id="PTHR42264">
    <property type="entry name" value="EPHRIN_REC_LIKE DOMAIN-CONTAINING PROTEIN"/>
    <property type="match status" value="1"/>
</dbReference>
<dbReference type="InterPro" id="IPR016024">
    <property type="entry name" value="ARM-type_fold"/>
</dbReference>
<organism evidence="2 3">
    <name type="scientific">Theileria orientalis</name>
    <dbReference type="NCBI Taxonomy" id="68886"/>
    <lineage>
        <taxon>Eukaryota</taxon>
        <taxon>Sar</taxon>
        <taxon>Alveolata</taxon>
        <taxon>Apicomplexa</taxon>
        <taxon>Aconoidasida</taxon>
        <taxon>Piroplasmida</taxon>
        <taxon>Theileriidae</taxon>
        <taxon>Theileria</taxon>
    </lineage>
</organism>
<dbReference type="SUPFAM" id="SSF48371">
    <property type="entry name" value="ARM repeat"/>
    <property type="match status" value="1"/>
</dbReference>
<feature type="region of interest" description="Disordered" evidence="1">
    <location>
        <begin position="1148"/>
        <end position="1177"/>
    </location>
</feature>
<protein>
    <submittedName>
        <fullName evidence="2">Uncharacterized protein</fullName>
    </submittedName>
</protein>
<dbReference type="EMBL" id="CP056070">
    <property type="protein sequence ID" value="UKK01508.2"/>
    <property type="molecule type" value="Genomic_DNA"/>
</dbReference>
<name>A0A976MBW0_THEOR</name>
<feature type="compositionally biased region" description="Basic and acidic residues" evidence="1">
    <location>
        <begin position="98"/>
        <end position="113"/>
    </location>
</feature>
<proteinExistence type="predicted"/>
<evidence type="ECO:0000313" key="3">
    <source>
        <dbReference type="Proteomes" id="UP000244811"/>
    </source>
</evidence>
<gene>
    <name evidence="2" type="ORF">MACK_002324</name>
</gene>
<evidence type="ECO:0000313" key="2">
    <source>
        <dbReference type="EMBL" id="UKK01508.2"/>
    </source>
</evidence>
<dbReference type="InterPro" id="IPR011989">
    <property type="entry name" value="ARM-like"/>
</dbReference>
<feature type="region of interest" description="Disordered" evidence="1">
    <location>
        <begin position="587"/>
        <end position="631"/>
    </location>
</feature>
<evidence type="ECO:0000256" key="1">
    <source>
        <dbReference type="SAM" id="MobiDB-lite"/>
    </source>
</evidence>
<feature type="region of interest" description="Disordered" evidence="1">
    <location>
        <begin position="1"/>
        <end position="144"/>
    </location>
</feature>
<dbReference type="Gene3D" id="1.25.10.10">
    <property type="entry name" value="Leucine-rich Repeat Variant"/>
    <property type="match status" value="1"/>
</dbReference>
<reference evidence="2" key="1">
    <citation type="submission" date="2022-07" db="EMBL/GenBank/DDBJ databases">
        <title>Evaluation of T. orientalis genome assembly methods using nanopore sequencing and analysis of variation between genomes.</title>
        <authorList>
            <person name="Yam J."/>
            <person name="Micallef M.L."/>
            <person name="Liu M."/>
            <person name="Djordjevic S.P."/>
            <person name="Bogema D.R."/>
            <person name="Jenkins C."/>
        </authorList>
    </citation>
    <scope>NUCLEOTIDE SEQUENCE</scope>
    <source>
        <strain evidence="2">Goon Nure</strain>
    </source>
</reference>
<feature type="compositionally biased region" description="Low complexity" evidence="1">
    <location>
        <begin position="1406"/>
        <end position="1436"/>
    </location>
</feature>
<feature type="compositionally biased region" description="Polar residues" evidence="1">
    <location>
        <begin position="1396"/>
        <end position="1405"/>
    </location>
</feature>
<feature type="compositionally biased region" description="Low complexity" evidence="1">
    <location>
        <begin position="587"/>
        <end position="623"/>
    </location>
</feature>
<feature type="region of interest" description="Disordered" evidence="1">
    <location>
        <begin position="1396"/>
        <end position="1436"/>
    </location>
</feature>
<feature type="compositionally biased region" description="Basic and acidic residues" evidence="1">
    <location>
        <begin position="1487"/>
        <end position="1501"/>
    </location>
</feature>
<feature type="region of interest" description="Disordered" evidence="1">
    <location>
        <begin position="971"/>
        <end position="1003"/>
    </location>
</feature>
<feature type="compositionally biased region" description="Polar residues" evidence="1">
    <location>
        <begin position="59"/>
        <end position="70"/>
    </location>
</feature>
<feature type="region of interest" description="Disordered" evidence="1">
    <location>
        <begin position="1487"/>
        <end position="1507"/>
    </location>
</feature>
<feature type="compositionally biased region" description="Low complexity" evidence="1">
    <location>
        <begin position="971"/>
        <end position="991"/>
    </location>
</feature>
<sequence length="1669" mass="183678">MVDTRASRRVTRSTAKSSSRSSTTSGRFKKVTKQSTSAPGDSEGNDSKRLEILDLLLDSNPNNPVGTLGSTAPIESGDGITARTTERSDSSESTEIDADTKVSKGDKAVEPPRKRGRKPGKSASKRESDPGPEGRLSKKHKGKVDEQLDHQLRELSKHLGSKNHQVYQNLNQLLKNICTSTDKIYSNYLTADEAFVLLAKDVALLSSSFAPKKGTKAALNVDNSNNMMMQNELMNVLYEKLVLAIIYTCKNKVDSKVIDSVAKLIYKLTNEVHERIVCLNAKDNDHNQNKLLLHIWDVLLVLIYCKEKRLRINFTLFLETFVRNACLDEVVINSQLYKKHINALLNLMNDGYSQVYVTSLKLLQSFQAPEVLNILLLNLEHPEEDIRHTTVQILDIVNFEILECLILKLTDTSAKVRSAIYAKLGPLLSSIPTAYMLYVFNRALKENGVKGEQGIKEEVKRENSKIRGVGRESGVKHEAILGFYEAMTAWITELGLVGYVELLMGSTLQLEVVLSVMVKYFSYVSSKVNTEEGGDKGVEDVERIYNELVSNKDNLLLMYVNSQLTGDNSIEMHVLVSRLKGIVSELSSSTSDDSSSSSSESTENGETGGDSRSGSSRSNSLDGKVTVSDSSDEDSEKMFKLVNNINLVLKMLEPKLVKGDLSNEYSEGVDVVEGSDGSMEMIISLQNDLKRLLVLVPMKFITVTLIDEYVKMTNMDSDYSLNSSYLIVNNPVYYLLLLLNMLNTSSGSGSFSSRGIVKSSRSDSSGFLTRANTLDSTDVVLETLKDIYDPFELNDIKNIRIVINDLKVVKMSEIESYNFKSYSLDHLMQFSSQLQGQLKVHQDHQRELLYMLNDTNTKGTGLKNSRNGKARKNKLDEEIRQNVHLMNKQKRLLYKIKMEINNRHLHILVIIYVYLNLYSLSVGQVSKGSMSSGFDAVNGELYSSSSSGVNSIFNIYIMPILTSFSTSNSVGTADSSNDSTTGTTPTTKTTGNGDGESGGDERKDGLDELEYYNNTIVLMCLCIYNIVTYPEISGSTGNSVNSSNVNGIISNLSGSNSGISKFDEKNASLYKELGIYYVLLNNLISMLDVGMSSSKNVKKSPIRSNMGVNTLPMRDNDIYIYKLEIILKIIVDLLHLLHTNNVLNGTNGNDKSGSSIKGVSKTKSKSSEDETDGNNSSVNEEVVDGIFEKVLEIMNGSIRINSYVHSIVMKLLVKIVPIVNTQTLLNSYVVGMLELLLFVPPGISSNARGIGRFTGTTTSSTTGNTAGNSRTGNRTGNNRAGATSTNSRTNSKSSSTSTKQIGNTGTTTANVSNVTVGTSSGSITLGDLDRLVLFNVISNLYSKKYDMVNNCIGEVISTTFKYLLSGDGMVKEDVLCRFKFFFIYLFNVHRNTTSGMSKTENTVGASDNSNSDSYNVNGNNNGNSHNTNSNSNSNSSYSSAARCKNDIYGHVASIFQALLGAKYVDINELLFLIQYLLNTTTGVTFADESRSRSNGNDEKNGNSESVRGSNKQLLYMALKRYYDDNHKHLKSNKLVKLVLDQLSFSIDTTAATIATATTTTNGGTGAAYGSGYDSYVDADALSKMYRTPTASLGSGRRGTTPYCKFLHLVNSAGKTPSRSVRRSRRRQESISSEESYFTITSDTTELTEISEETFSSESEDDSETSNSEY</sequence>
<dbReference type="Proteomes" id="UP000244811">
    <property type="component" value="Chromosome 3"/>
</dbReference>
<feature type="region of interest" description="Disordered" evidence="1">
    <location>
        <begin position="1254"/>
        <end position="1313"/>
    </location>
</feature>
<feature type="compositionally biased region" description="Low complexity" evidence="1">
    <location>
        <begin position="1629"/>
        <end position="1656"/>
    </location>
</feature>
<feature type="region of interest" description="Disordered" evidence="1">
    <location>
        <begin position="1616"/>
        <end position="1669"/>
    </location>
</feature>
<accession>A0A976MBW0</accession>